<dbReference type="AlphaFoldDB" id="A0A423H5Y2"/>
<accession>A0A423H5Y2</accession>
<organism evidence="3 4">
    <name type="scientific">Pseudomonas brassicacearum</name>
    <dbReference type="NCBI Taxonomy" id="930166"/>
    <lineage>
        <taxon>Bacteria</taxon>
        <taxon>Pseudomonadati</taxon>
        <taxon>Pseudomonadota</taxon>
        <taxon>Gammaproteobacteria</taxon>
        <taxon>Pseudomonadales</taxon>
        <taxon>Pseudomonadaceae</taxon>
        <taxon>Pseudomonas</taxon>
    </lineage>
</organism>
<dbReference type="EMBL" id="MOBJ01000009">
    <property type="protein sequence ID" value="RON08610.1"/>
    <property type="molecule type" value="Genomic_DNA"/>
</dbReference>
<sequence>MVIYASDSEEQAAWISVALECRQIAFCRVWMQPLHDMGFQKRLLSAMPSPSSFRGRIVVITLERDTLSHHEKLRIALAPYERSRRLVFRIINACEALFSTALQVGPETLSARNTAILERALVSNRMRITSPGGTDLRIVLDNNQYRWVSNRGSARPGGTVVLPAGEVATFPASVDGVLVADFAFNVNALTSQDARLQDHPVTVEINERRAVHWACQNQSVQRFLDECFSQLCVRNVGELGLGTNIGITASLKLNSHINERCPGVHIGFGQHNQDPERVGYDCRLHLDLIARGGSVWFDDDPVPLDLANLLPSINPHPVSPRDEDAFQPDDDEILEDCCGVMTCDGLRLTSA</sequence>
<evidence type="ECO:0000313" key="3">
    <source>
        <dbReference type="EMBL" id="RON08610.1"/>
    </source>
</evidence>
<reference evidence="3 4" key="1">
    <citation type="submission" date="2016-10" db="EMBL/GenBank/DDBJ databases">
        <title>Comparative genome analysis of multiple Pseudomonas spp. focuses on biocontrol and plant growth promoting traits.</title>
        <authorList>
            <person name="Tao X.-Y."/>
            <person name="Taylor C.G."/>
        </authorList>
    </citation>
    <scope>NUCLEOTIDE SEQUENCE [LARGE SCALE GENOMIC DNA]</scope>
    <source>
        <strain evidence="3 4">48H11</strain>
    </source>
</reference>
<dbReference type="PANTHER" id="PTHR34448:SF1">
    <property type="entry name" value="BLL6088 PROTEIN"/>
    <property type="match status" value="1"/>
</dbReference>
<dbReference type="Pfam" id="PF26231">
    <property type="entry name" value="CgnE_B"/>
    <property type="match status" value="1"/>
</dbReference>
<gene>
    <name evidence="3" type="ORF">BK659_14620</name>
</gene>
<dbReference type="InterPro" id="IPR058739">
    <property type="entry name" value="NicX"/>
</dbReference>
<dbReference type="InterPro" id="IPR052170">
    <property type="entry name" value="M29_Exopeptidase"/>
</dbReference>
<dbReference type="SUPFAM" id="SSF144052">
    <property type="entry name" value="Thermophilic metalloprotease-like"/>
    <property type="match status" value="1"/>
</dbReference>
<proteinExistence type="predicted"/>
<comment type="caution">
    <text evidence="3">The sequence shown here is derived from an EMBL/GenBank/DDBJ whole genome shotgun (WGS) entry which is preliminary data.</text>
</comment>
<dbReference type="PANTHER" id="PTHR34448">
    <property type="entry name" value="AMINOPEPTIDASE"/>
    <property type="match status" value="1"/>
</dbReference>
<dbReference type="Proteomes" id="UP000286071">
    <property type="component" value="Unassembled WGS sequence"/>
</dbReference>
<protein>
    <recommendedName>
        <fullName evidence="2">Crocagin biosynthetic protein CgnE/B domain-containing protein</fullName>
    </recommendedName>
</protein>
<keyword evidence="1" id="KW-0479">Metal-binding</keyword>
<evidence type="ECO:0000259" key="2">
    <source>
        <dbReference type="Pfam" id="PF26231"/>
    </source>
</evidence>
<evidence type="ECO:0000256" key="1">
    <source>
        <dbReference type="ARBA" id="ARBA00022723"/>
    </source>
</evidence>
<dbReference type="GO" id="GO:0046872">
    <property type="term" value="F:metal ion binding"/>
    <property type="evidence" value="ECO:0007669"/>
    <property type="project" value="UniProtKB-KW"/>
</dbReference>
<evidence type="ECO:0000313" key="4">
    <source>
        <dbReference type="Proteomes" id="UP000286071"/>
    </source>
</evidence>
<name>A0A423H5Y2_9PSED</name>
<dbReference type="Pfam" id="PF26233">
    <property type="entry name" value="NicX"/>
    <property type="match status" value="1"/>
</dbReference>
<feature type="domain" description="Crocagin biosynthetic protein CgnE/B" evidence="2">
    <location>
        <begin position="191"/>
        <end position="272"/>
    </location>
</feature>
<dbReference type="InterPro" id="IPR058799">
    <property type="entry name" value="CgnE_B"/>
</dbReference>